<organism evidence="4 5">
    <name type="scientific">Kineosphaera limosa NBRC 100340</name>
    <dbReference type="NCBI Taxonomy" id="1184609"/>
    <lineage>
        <taxon>Bacteria</taxon>
        <taxon>Bacillati</taxon>
        <taxon>Actinomycetota</taxon>
        <taxon>Actinomycetes</taxon>
        <taxon>Micrococcales</taxon>
        <taxon>Dermatophilaceae</taxon>
        <taxon>Kineosphaera</taxon>
    </lineage>
</organism>
<feature type="domain" description="WCX" evidence="3">
    <location>
        <begin position="249"/>
        <end position="332"/>
    </location>
</feature>
<dbReference type="Pfam" id="PF19187">
    <property type="entry name" value="HTH_PafC"/>
    <property type="match status" value="1"/>
</dbReference>
<evidence type="ECO:0000259" key="3">
    <source>
        <dbReference type="Pfam" id="PF25583"/>
    </source>
</evidence>
<evidence type="ECO:0000313" key="5">
    <source>
        <dbReference type="Proteomes" id="UP000008366"/>
    </source>
</evidence>
<proteinExistence type="predicted"/>
<accession>K6X6V4</accession>
<feature type="domain" description="PafC HTH" evidence="2">
    <location>
        <begin position="9"/>
        <end position="122"/>
    </location>
</feature>
<dbReference type="PANTHER" id="PTHR34580:SF1">
    <property type="entry name" value="PROTEIN PAFC"/>
    <property type="match status" value="1"/>
</dbReference>
<dbReference type="eggNOG" id="COG2378">
    <property type="taxonomic scope" value="Bacteria"/>
</dbReference>
<dbReference type="RefSeq" id="WP_006591092.1">
    <property type="nucleotide sequence ID" value="NZ_BAHD01000006.1"/>
</dbReference>
<dbReference type="STRING" id="1184609.KILIM_006_00130"/>
<evidence type="ECO:0000259" key="1">
    <source>
        <dbReference type="Pfam" id="PF13280"/>
    </source>
</evidence>
<reference evidence="4 5" key="1">
    <citation type="submission" date="2012-08" db="EMBL/GenBank/DDBJ databases">
        <title>Whole genome shotgun sequence of Kineosphaera limosa NBRC 100340.</title>
        <authorList>
            <person name="Yoshida I."/>
            <person name="Isaki S."/>
            <person name="Hosoyama A."/>
            <person name="Tsuchikane K."/>
            <person name="Katsumata H."/>
            <person name="Ando Y."/>
            <person name="Ohji S."/>
            <person name="Hamada M."/>
            <person name="Tamura T."/>
            <person name="Yamazoe A."/>
            <person name="Yamazaki S."/>
            <person name="Fujita N."/>
        </authorList>
    </citation>
    <scope>NUCLEOTIDE SEQUENCE [LARGE SCALE GENOMIC DNA]</scope>
    <source>
        <strain evidence="4 5">NBRC 100340</strain>
    </source>
</reference>
<dbReference type="InterPro" id="IPR026881">
    <property type="entry name" value="WYL_dom"/>
</dbReference>
<dbReference type="PIRSF" id="PIRSF016838">
    <property type="entry name" value="PafC"/>
    <property type="match status" value="1"/>
</dbReference>
<protein>
    <submittedName>
        <fullName evidence="4">Proteasome accessory factor C</fullName>
    </submittedName>
</protein>
<dbReference type="Pfam" id="PF13280">
    <property type="entry name" value="WYL"/>
    <property type="match status" value="1"/>
</dbReference>
<keyword evidence="4" id="KW-0647">Proteasome</keyword>
<name>K6X6V4_9MICO</name>
<evidence type="ECO:0000313" key="4">
    <source>
        <dbReference type="EMBL" id="GAB94559.1"/>
    </source>
</evidence>
<dbReference type="Pfam" id="PF25583">
    <property type="entry name" value="WCX"/>
    <property type="match status" value="1"/>
</dbReference>
<dbReference type="PANTHER" id="PTHR34580">
    <property type="match status" value="1"/>
</dbReference>
<gene>
    <name evidence="4" type="primary">pafC</name>
    <name evidence="4" type="ORF">KILIM_006_00130</name>
</gene>
<dbReference type="InterPro" id="IPR051534">
    <property type="entry name" value="CBASS_pafABC_assoc_protein"/>
</dbReference>
<feature type="domain" description="WYL" evidence="1">
    <location>
        <begin position="152"/>
        <end position="219"/>
    </location>
</feature>
<dbReference type="Proteomes" id="UP000008366">
    <property type="component" value="Unassembled WGS sequence"/>
</dbReference>
<dbReference type="GO" id="GO:0000502">
    <property type="term" value="C:proteasome complex"/>
    <property type="evidence" value="ECO:0007669"/>
    <property type="project" value="UniProtKB-KW"/>
</dbReference>
<dbReference type="InterPro" id="IPR057727">
    <property type="entry name" value="WCX_dom"/>
</dbReference>
<keyword evidence="5" id="KW-1185">Reference proteome</keyword>
<comment type="caution">
    <text evidence="4">The sequence shown here is derived from an EMBL/GenBank/DDBJ whole genome shotgun (WGS) entry which is preliminary data.</text>
</comment>
<evidence type="ECO:0000259" key="2">
    <source>
        <dbReference type="Pfam" id="PF19187"/>
    </source>
</evidence>
<dbReference type="EMBL" id="BAHD01000006">
    <property type="protein sequence ID" value="GAB94559.1"/>
    <property type="molecule type" value="Genomic_DNA"/>
</dbReference>
<dbReference type="InterPro" id="IPR043839">
    <property type="entry name" value="PafC_HTH"/>
</dbReference>
<dbReference type="InterPro" id="IPR028349">
    <property type="entry name" value="PafC-like"/>
</dbReference>
<dbReference type="AlphaFoldDB" id="K6X6V4"/>
<dbReference type="PROSITE" id="PS52050">
    <property type="entry name" value="WYL"/>
    <property type="match status" value="1"/>
</dbReference>
<sequence>MSQESSTSRVARLLTMVPWLLAHPGVPVAQAAAEFGLGEKAFVRDLELLFLCGTPGGMPDDLIEAEWETGRVYLGNADEIARPLRLSREEALSLIVALRAIEATGQVGDSDVVATTLAKLEQATGSAARPQLDEVGRRIHVEVAEEAESQRLLQLQGALADRRRVRLDYHVPSRDEVTTRDVDPMRLFAQDGHWYLEAYCHRAADVRLFRLDRIESATVLDIDGTPPAQAQARDLDAGVYQGGSGDLLVELELSPAARWVADYYPHESRREVAAQPGDSGESGESDGTMRLVLRVGDPAWLRRLLWRLGGSARVVEPEWLARDVAAGARHALLAYGDNL</sequence>